<keyword evidence="11" id="KW-1185">Reference proteome</keyword>
<dbReference type="Pfam" id="PF02841">
    <property type="entry name" value="GBP_C"/>
    <property type="match status" value="2"/>
</dbReference>
<proteinExistence type="inferred from homology"/>
<organism evidence="10 11">
    <name type="scientific">Fukomys damarensis</name>
    <name type="common">Damaraland mole rat</name>
    <name type="synonym">Cryptomys damarensis</name>
    <dbReference type="NCBI Taxonomy" id="885580"/>
    <lineage>
        <taxon>Eukaryota</taxon>
        <taxon>Metazoa</taxon>
        <taxon>Chordata</taxon>
        <taxon>Craniata</taxon>
        <taxon>Vertebrata</taxon>
        <taxon>Euteleostomi</taxon>
        <taxon>Mammalia</taxon>
        <taxon>Eutheria</taxon>
        <taxon>Euarchontoglires</taxon>
        <taxon>Glires</taxon>
        <taxon>Rodentia</taxon>
        <taxon>Hystricomorpha</taxon>
        <taxon>Bathyergidae</taxon>
        <taxon>Fukomys</taxon>
    </lineage>
</organism>
<dbReference type="InterPro" id="IPR027417">
    <property type="entry name" value="P-loop_NTPase"/>
</dbReference>
<dbReference type="eggNOG" id="KOG2037">
    <property type="taxonomic scope" value="Eukaryota"/>
</dbReference>
<feature type="domain" description="GB1/RHD3-type G" evidence="9">
    <location>
        <begin position="623"/>
        <end position="864"/>
    </location>
</feature>
<evidence type="ECO:0000256" key="5">
    <source>
        <dbReference type="ARBA" id="ARBA00023134"/>
    </source>
</evidence>
<dbReference type="EMBL" id="KN122825">
    <property type="protein sequence ID" value="KFO28017.1"/>
    <property type="molecule type" value="Genomic_DNA"/>
</dbReference>
<evidence type="ECO:0000256" key="8">
    <source>
        <dbReference type="SAM" id="MobiDB-lite"/>
    </source>
</evidence>
<evidence type="ECO:0000313" key="10">
    <source>
        <dbReference type="EMBL" id="KFO28017.1"/>
    </source>
</evidence>
<dbReference type="InterPro" id="IPR036543">
    <property type="entry name" value="Guanylate-bd_C_sf"/>
</dbReference>
<keyword evidence="5" id="KW-0342">GTP-binding</keyword>
<evidence type="ECO:0000256" key="6">
    <source>
        <dbReference type="PROSITE-ProRule" id="PRU01052"/>
    </source>
</evidence>
<dbReference type="FunFam" id="1.20.1000.10:FF:000001">
    <property type="entry name" value="Guanylate binding protein 1"/>
    <property type="match status" value="2"/>
</dbReference>
<protein>
    <submittedName>
        <fullName evidence="10">Guanylate-binding protein 5</fullName>
    </submittedName>
</protein>
<reference evidence="10 11" key="1">
    <citation type="submission" date="2013-11" db="EMBL/GenBank/DDBJ databases">
        <title>The Damaraland mole rat (Fukomys damarensis) genome and evolution of African mole rats.</title>
        <authorList>
            <person name="Gladyshev V.N."/>
            <person name="Fang X."/>
        </authorList>
    </citation>
    <scope>NUCLEOTIDE SEQUENCE [LARGE SCALE GENOMIC DNA]</scope>
    <source>
        <tissue evidence="10">Liver</tissue>
    </source>
</reference>
<feature type="region of interest" description="Disordered" evidence="8">
    <location>
        <begin position="486"/>
        <end position="505"/>
    </location>
</feature>
<dbReference type="Proteomes" id="UP000028990">
    <property type="component" value="Unassembled WGS sequence"/>
</dbReference>
<sequence length="1174" mass="134335">MASGPKMLAPKCLIENVNEKLTVNQEAVQILGKISNPVVVVAIVGLYRTGKSYLMNRLAGQNSGFPLGSTIQSETKGIWMWCVPHPTKPNHTLVLLDTEGLGDVEKVDPKNDSWIFALAVLLSSVFVYNSMSTINHQALQQLHYVTELTELIRAKSSNSNEVQDSTEFVSFFPSFIWIVRDFILELKLQGQPITADQYLENALKLIPGISAKMGQNPNAQISNLPRECIRKFFPNRKCFIFDRPTNNKDHLLNIENVSEDQLDPKFQEQTRTFCSYIFTHAKIKTLKEGIVVTGNRLGALVKTYVKAINSGVVPCLENAVTTLAQQENSAAMQKAADHYSEQMAQRVRFPTDTLQELLDVHSACEKEAIKVFMERSFKDEDQEFQKQLVKIIENKKQDFLLNNEKESDQYCQNELNLLSKALMEKISAGNFSVPGGHHLYMELRKEIERGYQQIPRKGVKAGEVFQRFLQSQVAIEKSILQSDKALTDREKAMEEERAKTEAAEKEQELLKQTVQEQQQKIATQERTLRENMEQLQKKLQLERENILRDQRRVLDQQLQERKAQECDGSEQAPDCQGQRKEISENTTNMAPDIHMSEPLCLIENIEEKLVVKQEALRILSALTQPVVVVAVVGLYRTGKSYLMNKLAGKQKGFSVGSTVQSHTKGIWMWCVPHPEKPDHTLVLLDTEGLGDVEKVNKKNEAQIFALAILLSSTLVYNTMNKIDQGAIDLLHNVAELTDLLRTRNSPDVNEIEDNGDLVSFFPDLVWTLRDFYLSLETDGKLITPDEYLENSLKLKEGSSERIQNFNFPRLCIKKLFPKKKCFIFDSPADKKTLSQLEKLHDDELYPEFVQQVAEFCSYILSHSMAKTLPGGITVNGPRLESLAQTYVDAINSGDLPCMENSVLTLVQRENLGAVQKAVAHYDQQMGQKVQLPTDTLQELLDLHRACEREAMEIFTKNSFKDENQSFQKELQTLLDTKQHDICEQNKKASLERCLTLLQDIFGPLEEEVKQSIYFKPGGHNLFLQKMEMLKAQYYQQPRKGPQAEEVLQNYLTSKQSVSDAVLHTDQALTAKEKEKEEARQKAEAQRVEANRLAAIARENQRIMQEKERLHQQQVRQMEIERANFLAQQQREQERRLREEAERQRALAEAQLRRQKEELERLRNYNPPHDDCILL</sequence>
<dbReference type="GO" id="GO:0031347">
    <property type="term" value="P:regulation of defense response"/>
    <property type="evidence" value="ECO:0007669"/>
    <property type="project" value="UniProtKB-ARBA"/>
</dbReference>
<dbReference type="InterPro" id="IPR030386">
    <property type="entry name" value="G_GB1_RHD3_dom"/>
</dbReference>
<dbReference type="FunFam" id="3.40.50.300:FF:000422">
    <property type="entry name" value="Guanylate-binding protein 1"/>
    <property type="match status" value="2"/>
</dbReference>
<keyword evidence="4" id="KW-0391">Immunity</keyword>
<dbReference type="InterPro" id="IPR037684">
    <property type="entry name" value="GBP_C"/>
</dbReference>
<accession>A0A091DAA1</accession>
<evidence type="ECO:0000256" key="4">
    <source>
        <dbReference type="ARBA" id="ARBA00022859"/>
    </source>
</evidence>
<keyword evidence="3" id="KW-0378">Hydrolase</keyword>
<dbReference type="CDD" id="cd01851">
    <property type="entry name" value="GBP"/>
    <property type="match status" value="2"/>
</dbReference>
<gene>
    <name evidence="10" type="ORF">H920_10554</name>
</gene>
<evidence type="ECO:0000256" key="3">
    <source>
        <dbReference type="ARBA" id="ARBA00022801"/>
    </source>
</evidence>
<name>A0A091DAA1_FUKDA</name>
<dbReference type="SUPFAM" id="SSF52540">
    <property type="entry name" value="P-loop containing nucleoside triphosphate hydrolases"/>
    <property type="match status" value="2"/>
</dbReference>
<dbReference type="InterPro" id="IPR015894">
    <property type="entry name" value="Guanylate-bd_N"/>
</dbReference>
<evidence type="ECO:0000256" key="7">
    <source>
        <dbReference type="SAM" id="Coils"/>
    </source>
</evidence>
<dbReference type="CDD" id="cd16269">
    <property type="entry name" value="GBP_C"/>
    <property type="match status" value="2"/>
</dbReference>
<dbReference type="GO" id="GO:0003924">
    <property type="term" value="F:GTPase activity"/>
    <property type="evidence" value="ECO:0007669"/>
    <property type="project" value="InterPro"/>
</dbReference>
<dbReference type="PROSITE" id="PS51715">
    <property type="entry name" value="G_GB1_RHD3"/>
    <property type="match status" value="2"/>
</dbReference>
<dbReference type="SUPFAM" id="SSF48340">
    <property type="entry name" value="Interferon-induced guanylate-binding protein 1 (GBP1), C-terminal domain"/>
    <property type="match status" value="2"/>
</dbReference>
<dbReference type="GO" id="GO:0071346">
    <property type="term" value="P:cellular response to type II interferon"/>
    <property type="evidence" value="ECO:0007669"/>
    <property type="project" value="UniProtKB-ARBA"/>
</dbReference>
<dbReference type="STRING" id="885580.ENSFDAP00000013409"/>
<keyword evidence="2" id="KW-0547">Nucleotide-binding</keyword>
<evidence type="ECO:0000256" key="1">
    <source>
        <dbReference type="ARBA" id="ARBA00022588"/>
    </source>
</evidence>
<evidence type="ECO:0000256" key="2">
    <source>
        <dbReference type="ARBA" id="ARBA00022741"/>
    </source>
</evidence>
<evidence type="ECO:0000313" key="11">
    <source>
        <dbReference type="Proteomes" id="UP000028990"/>
    </source>
</evidence>
<feature type="coiled-coil region" evidence="7">
    <location>
        <begin position="1065"/>
        <end position="1164"/>
    </location>
</feature>
<dbReference type="PANTHER" id="PTHR10751">
    <property type="entry name" value="GUANYLATE BINDING PROTEIN"/>
    <property type="match status" value="1"/>
</dbReference>
<dbReference type="Gene3D" id="1.20.1000.10">
    <property type="entry name" value="Guanylate-binding protein, C-terminal domain"/>
    <property type="match status" value="2"/>
</dbReference>
<dbReference type="AlphaFoldDB" id="A0A091DAA1"/>
<keyword evidence="7" id="KW-0175">Coiled coil</keyword>
<dbReference type="Gene3D" id="3.40.50.300">
    <property type="entry name" value="P-loop containing nucleotide triphosphate hydrolases"/>
    <property type="match status" value="2"/>
</dbReference>
<comment type="similarity">
    <text evidence="6">Belongs to the TRAFAC class dynamin-like GTPase superfamily. GB1/RHD3 GTPase family.</text>
</comment>
<feature type="region of interest" description="Disordered" evidence="8">
    <location>
        <begin position="561"/>
        <end position="580"/>
    </location>
</feature>
<keyword evidence="1" id="KW-0399">Innate immunity</keyword>
<feature type="domain" description="GB1/RHD3-type G" evidence="9">
    <location>
        <begin position="35"/>
        <end position="282"/>
    </location>
</feature>
<dbReference type="InterPro" id="IPR003191">
    <property type="entry name" value="Guanylate-bd/ATL_C"/>
</dbReference>
<evidence type="ECO:0000259" key="9">
    <source>
        <dbReference type="PROSITE" id="PS51715"/>
    </source>
</evidence>
<dbReference type="GO" id="GO:0005525">
    <property type="term" value="F:GTP binding"/>
    <property type="evidence" value="ECO:0007669"/>
    <property type="project" value="UniProtKB-KW"/>
</dbReference>
<dbReference type="Pfam" id="PF02263">
    <property type="entry name" value="GBP"/>
    <property type="match status" value="2"/>
</dbReference>